<gene>
    <name evidence="2" type="ORF">I8D64_16090</name>
</gene>
<dbReference type="InterPro" id="IPR000801">
    <property type="entry name" value="Esterase-like"/>
</dbReference>
<dbReference type="PANTHER" id="PTHR48098:SF3">
    <property type="entry name" value="IRON(III) ENTEROBACTIN ESTERASE"/>
    <property type="match status" value="1"/>
</dbReference>
<keyword evidence="3" id="KW-1185">Reference proteome</keyword>
<dbReference type="SUPFAM" id="SSF53474">
    <property type="entry name" value="alpha/beta-Hydrolases"/>
    <property type="match status" value="1"/>
</dbReference>
<proteinExistence type="predicted"/>
<dbReference type="Proteomes" id="UP000612352">
    <property type="component" value="Unassembled WGS sequence"/>
</dbReference>
<dbReference type="InterPro" id="IPR050583">
    <property type="entry name" value="Mycobacterial_A85_antigen"/>
</dbReference>
<comment type="caution">
    <text evidence="2">The sequence shown here is derived from an EMBL/GenBank/DDBJ whole genome shotgun (WGS) entry which is preliminary data.</text>
</comment>
<sequence length="294" mass="31605">MSTIVPFRALPLDLEDVVYAHGPDSARAPGVSPGTTEEIALEDSALFPGTHRRIWIHTPATIAPGDPTGVVVFQDGGWYLDPEGEVRGGIVLDNLTASGAIPPTIGVFVEPGTRRTSAEPGSEQSAEPAPRQRNLEYDAADDTYARFLLEEVLPLVRARRSILGDPRRTILCGGSSGGDCSFTAAWHRPDAFGGAICCLSSVAQMPEGNPYPALIASTPRRPLRFFLQIGQRDLNHNQPQMNWLAENLRTAASLAEAGYDLRIELGDGGHSPNHGGVVLPDALRWMLRGPVHHA</sequence>
<accession>A0ABS1BE91</accession>
<organism evidence="2 3">
    <name type="scientific">Brachybacterium halotolerans</name>
    <dbReference type="NCBI Taxonomy" id="2795215"/>
    <lineage>
        <taxon>Bacteria</taxon>
        <taxon>Bacillati</taxon>
        <taxon>Actinomycetota</taxon>
        <taxon>Actinomycetes</taxon>
        <taxon>Micrococcales</taxon>
        <taxon>Dermabacteraceae</taxon>
        <taxon>Brachybacterium</taxon>
    </lineage>
</organism>
<dbReference type="RefSeq" id="WP_200503817.1">
    <property type="nucleotide sequence ID" value="NZ_JAEDAJ010000015.1"/>
</dbReference>
<feature type="region of interest" description="Disordered" evidence="1">
    <location>
        <begin position="111"/>
        <end position="134"/>
    </location>
</feature>
<evidence type="ECO:0000256" key="1">
    <source>
        <dbReference type="SAM" id="MobiDB-lite"/>
    </source>
</evidence>
<dbReference type="EMBL" id="JAEDAJ010000015">
    <property type="protein sequence ID" value="MBK0332924.1"/>
    <property type="molecule type" value="Genomic_DNA"/>
</dbReference>
<reference evidence="2 3" key="1">
    <citation type="submission" date="2020-12" db="EMBL/GenBank/DDBJ databases">
        <title>Brachybacterium sp. MASK1Z-5, whole genome shotgun sequence.</title>
        <authorList>
            <person name="Tuo L."/>
        </authorList>
    </citation>
    <scope>NUCLEOTIDE SEQUENCE [LARGE SCALE GENOMIC DNA]</scope>
    <source>
        <strain evidence="2 3">MASK1Z-5</strain>
    </source>
</reference>
<dbReference type="Pfam" id="PF00756">
    <property type="entry name" value="Esterase"/>
    <property type="match status" value="1"/>
</dbReference>
<evidence type="ECO:0000313" key="3">
    <source>
        <dbReference type="Proteomes" id="UP000612352"/>
    </source>
</evidence>
<name>A0ABS1BE91_9MICO</name>
<protein>
    <submittedName>
        <fullName evidence="2">Esterase family protein</fullName>
    </submittedName>
</protein>
<dbReference type="Gene3D" id="3.40.50.1820">
    <property type="entry name" value="alpha/beta hydrolase"/>
    <property type="match status" value="1"/>
</dbReference>
<evidence type="ECO:0000313" key="2">
    <source>
        <dbReference type="EMBL" id="MBK0332924.1"/>
    </source>
</evidence>
<dbReference type="InterPro" id="IPR029058">
    <property type="entry name" value="AB_hydrolase_fold"/>
</dbReference>
<dbReference type="PANTHER" id="PTHR48098">
    <property type="entry name" value="ENTEROCHELIN ESTERASE-RELATED"/>
    <property type="match status" value="1"/>
</dbReference>